<dbReference type="Proteomes" id="UP000013827">
    <property type="component" value="Unassembled WGS sequence"/>
</dbReference>
<evidence type="ECO:0000313" key="3">
    <source>
        <dbReference type="Proteomes" id="UP000013827"/>
    </source>
</evidence>
<accession>A0A0D3KQ39</accession>
<dbReference type="EnsemblProtists" id="EOD37874">
    <property type="protein sequence ID" value="EOD37874"/>
    <property type="gene ID" value="EMIHUDRAFT_440189"/>
</dbReference>
<evidence type="ECO:0000313" key="2">
    <source>
        <dbReference type="EnsemblProtists" id="EOD37874"/>
    </source>
</evidence>
<reference evidence="2" key="2">
    <citation type="submission" date="2024-10" db="UniProtKB">
        <authorList>
            <consortium name="EnsemblProtists"/>
        </authorList>
    </citation>
    <scope>IDENTIFICATION</scope>
</reference>
<keyword evidence="3" id="KW-1185">Reference proteome</keyword>
<proteinExistence type="predicted"/>
<name>A0A0D3KQ39_EMIH1</name>
<feature type="region of interest" description="Disordered" evidence="1">
    <location>
        <begin position="64"/>
        <end position="87"/>
    </location>
</feature>
<reference evidence="3" key="1">
    <citation type="journal article" date="2013" name="Nature">
        <title>Pan genome of the phytoplankton Emiliania underpins its global distribution.</title>
        <authorList>
            <person name="Read B.A."/>
            <person name="Kegel J."/>
            <person name="Klute M.J."/>
            <person name="Kuo A."/>
            <person name="Lefebvre S.C."/>
            <person name="Maumus F."/>
            <person name="Mayer C."/>
            <person name="Miller J."/>
            <person name="Monier A."/>
            <person name="Salamov A."/>
            <person name="Young J."/>
            <person name="Aguilar M."/>
            <person name="Claverie J.M."/>
            <person name="Frickenhaus S."/>
            <person name="Gonzalez K."/>
            <person name="Herman E.K."/>
            <person name="Lin Y.C."/>
            <person name="Napier J."/>
            <person name="Ogata H."/>
            <person name="Sarno A.F."/>
            <person name="Shmutz J."/>
            <person name="Schroeder D."/>
            <person name="de Vargas C."/>
            <person name="Verret F."/>
            <person name="von Dassow P."/>
            <person name="Valentin K."/>
            <person name="Van de Peer Y."/>
            <person name="Wheeler G."/>
            <person name="Dacks J.B."/>
            <person name="Delwiche C.F."/>
            <person name="Dyhrman S.T."/>
            <person name="Glockner G."/>
            <person name="John U."/>
            <person name="Richards T."/>
            <person name="Worden A.Z."/>
            <person name="Zhang X."/>
            <person name="Grigoriev I.V."/>
            <person name="Allen A.E."/>
            <person name="Bidle K."/>
            <person name="Borodovsky M."/>
            <person name="Bowler C."/>
            <person name="Brownlee C."/>
            <person name="Cock J.M."/>
            <person name="Elias M."/>
            <person name="Gladyshev V.N."/>
            <person name="Groth M."/>
            <person name="Guda C."/>
            <person name="Hadaegh A."/>
            <person name="Iglesias-Rodriguez M.D."/>
            <person name="Jenkins J."/>
            <person name="Jones B.M."/>
            <person name="Lawson T."/>
            <person name="Leese F."/>
            <person name="Lindquist E."/>
            <person name="Lobanov A."/>
            <person name="Lomsadze A."/>
            <person name="Malik S.B."/>
            <person name="Marsh M.E."/>
            <person name="Mackinder L."/>
            <person name="Mock T."/>
            <person name="Mueller-Roeber B."/>
            <person name="Pagarete A."/>
            <person name="Parker M."/>
            <person name="Probert I."/>
            <person name="Quesneville H."/>
            <person name="Raines C."/>
            <person name="Rensing S.A."/>
            <person name="Riano-Pachon D.M."/>
            <person name="Richier S."/>
            <person name="Rokitta S."/>
            <person name="Shiraiwa Y."/>
            <person name="Soanes D.M."/>
            <person name="van der Giezen M."/>
            <person name="Wahlund T.M."/>
            <person name="Williams B."/>
            <person name="Wilson W."/>
            <person name="Wolfe G."/>
            <person name="Wurch L.L."/>
        </authorList>
    </citation>
    <scope>NUCLEOTIDE SEQUENCE</scope>
</reference>
<evidence type="ECO:0000256" key="1">
    <source>
        <dbReference type="SAM" id="MobiDB-lite"/>
    </source>
</evidence>
<dbReference type="KEGG" id="ehx:EMIHUDRAFT_440189"/>
<protein>
    <submittedName>
        <fullName evidence="2">Uncharacterized protein</fullName>
    </submittedName>
</protein>
<organism evidence="2 3">
    <name type="scientific">Emiliania huxleyi (strain CCMP1516)</name>
    <dbReference type="NCBI Taxonomy" id="280463"/>
    <lineage>
        <taxon>Eukaryota</taxon>
        <taxon>Haptista</taxon>
        <taxon>Haptophyta</taxon>
        <taxon>Prymnesiophyceae</taxon>
        <taxon>Isochrysidales</taxon>
        <taxon>Noelaerhabdaceae</taxon>
        <taxon>Emiliania</taxon>
    </lineage>
</organism>
<dbReference type="RefSeq" id="XP_005790303.1">
    <property type="nucleotide sequence ID" value="XM_005790246.1"/>
</dbReference>
<dbReference type="AlphaFoldDB" id="A0A0D3KQ39"/>
<dbReference type="GeneID" id="17283144"/>
<sequence>MSVQVRRPRPCHLQRRRDSRLALALLHAHLALRPAPPQPRQFRVARRVPRPAAPLPRTRLLHRRGQRRGAGLVARDGAAGGQGPHLRRVERGLPVPVVARLVP</sequence>
<dbReference type="HOGENOM" id="CLU_2268907_0_0_1"/>
<dbReference type="PaxDb" id="2903-EOD37874"/>